<keyword evidence="1 3" id="KW-0430">Lectin</keyword>
<dbReference type="GO" id="GO:0032689">
    <property type="term" value="P:negative regulation of type II interferon production"/>
    <property type="evidence" value="ECO:0007669"/>
    <property type="project" value="TreeGrafter"/>
</dbReference>
<dbReference type="SUPFAM" id="SSF49899">
    <property type="entry name" value="Concanavalin A-like lectins/glucanases"/>
    <property type="match status" value="2"/>
</dbReference>
<dbReference type="GO" id="GO:0016936">
    <property type="term" value="F:galactoside binding"/>
    <property type="evidence" value="ECO:0007669"/>
    <property type="project" value="TreeGrafter"/>
</dbReference>
<dbReference type="GO" id="GO:2000562">
    <property type="term" value="P:negative regulation of CD4-positive, alpha-beta T cell proliferation"/>
    <property type="evidence" value="ECO:0007669"/>
    <property type="project" value="TreeGrafter"/>
</dbReference>
<evidence type="ECO:0000313" key="5">
    <source>
        <dbReference type="Ensembl" id="ENSVURP00010014223.1"/>
    </source>
</evidence>
<reference evidence="6" key="1">
    <citation type="submission" date="2018-12" db="EMBL/GenBank/DDBJ databases">
        <authorList>
            <person name="Yazar S."/>
        </authorList>
    </citation>
    <scope>NUCLEOTIDE SEQUENCE [LARGE SCALE GENOMIC DNA]</scope>
</reference>
<name>A0A4X2KR68_VOMUR</name>
<dbReference type="GO" id="GO:0005634">
    <property type="term" value="C:nucleus"/>
    <property type="evidence" value="ECO:0007669"/>
    <property type="project" value="TreeGrafter"/>
</dbReference>
<evidence type="ECO:0000256" key="1">
    <source>
        <dbReference type="ARBA" id="ARBA00022734"/>
    </source>
</evidence>
<keyword evidence="2" id="KW-0677">Repeat</keyword>
<organism evidence="5 6">
    <name type="scientific">Vombatus ursinus</name>
    <name type="common">Common wombat</name>
    <dbReference type="NCBI Taxonomy" id="29139"/>
    <lineage>
        <taxon>Eukaryota</taxon>
        <taxon>Metazoa</taxon>
        <taxon>Chordata</taxon>
        <taxon>Craniata</taxon>
        <taxon>Vertebrata</taxon>
        <taxon>Euteleostomi</taxon>
        <taxon>Mammalia</taxon>
        <taxon>Metatheria</taxon>
        <taxon>Diprotodontia</taxon>
        <taxon>Vombatidae</taxon>
        <taxon>Vombatus</taxon>
    </lineage>
</organism>
<dbReference type="STRING" id="29139.ENSVURP00010014223"/>
<dbReference type="InterPro" id="IPR001079">
    <property type="entry name" value="Galectin_CRD"/>
</dbReference>
<dbReference type="GO" id="GO:0010628">
    <property type="term" value="P:positive regulation of gene expression"/>
    <property type="evidence" value="ECO:0007669"/>
    <property type="project" value="TreeGrafter"/>
</dbReference>
<keyword evidence="6" id="KW-1185">Reference proteome</keyword>
<evidence type="ECO:0000256" key="2">
    <source>
        <dbReference type="ARBA" id="ARBA00022737"/>
    </source>
</evidence>
<dbReference type="OrthoDB" id="5795596at2759"/>
<dbReference type="GO" id="GO:0030246">
    <property type="term" value="F:carbohydrate binding"/>
    <property type="evidence" value="ECO:0007669"/>
    <property type="project" value="UniProtKB-UniRule"/>
</dbReference>
<dbReference type="Ensembl" id="ENSVURT00010016199.1">
    <property type="protein sequence ID" value="ENSVURP00010014223.1"/>
    <property type="gene ID" value="ENSVURG00010010928.1"/>
</dbReference>
<proteinExistence type="predicted"/>
<dbReference type="Pfam" id="PF00337">
    <property type="entry name" value="Gal-bind_lectin"/>
    <property type="match status" value="2"/>
</dbReference>
<dbReference type="GeneTree" id="ENSGT00940000162258"/>
<reference evidence="5" key="2">
    <citation type="submission" date="2025-08" db="UniProtKB">
        <authorList>
            <consortium name="Ensembl"/>
        </authorList>
    </citation>
    <scope>IDENTIFICATION</scope>
</reference>
<dbReference type="GeneID" id="114042866"/>
<dbReference type="FunFam" id="2.60.120.200:FF:000078">
    <property type="entry name" value="Galectin"/>
    <property type="match status" value="1"/>
</dbReference>
<feature type="domain" description="Galectin" evidence="4">
    <location>
        <begin position="227"/>
        <end position="356"/>
    </location>
</feature>
<evidence type="ECO:0000313" key="6">
    <source>
        <dbReference type="Proteomes" id="UP000314987"/>
    </source>
</evidence>
<evidence type="ECO:0000259" key="4">
    <source>
        <dbReference type="PROSITE" id="PS51304"/>
    </source>
</evidence>
<feature type="domain" description="Galectin" evidence="4">
    <location>
        <begin position="17"/>
        <end position="148"/>
    </location>
</feature>
<gene>
    <name evidence="5" type="primary">LOC114042866</name>
</gene>
<dbReference type="InterPro" id="IPR044156">
    <property type="entry name" value="Galectin-like"/>
</dbReference>
<dbReference type="SMART" id="SM00276">
    <property type="entry name" value="GLECT"/>
    <property type="match status" value="2"/>
</dbReference>
<dbReference type="CDD" id="cd00070">
    <property type="entry name" value="GLECT"/>
    <property type="match status" value="2"/>
</dbReference>
<dbReference type="AlphaFoldDB" id="A0A4X2KR68"/>
<dbReference type="PANTHER" id="PTHR11346:SF80">
    <property type="entry name" value="GALECTIN-9C"/>
    <property type="match status" value="1"/>
</dbReference>
<dbReference type="PANTHER" id="PTHR11346">
    <property type="entry name" value="GALECTIN"/>
    <property type="match status" value="1"/>
</dbReference>
<dbReference type="PROSITE" id="PS51304">
    <property type="entry name" value="GALECTIN"/>
    <property type="match status" value="2"/>
</dbReference>
<evidence type="ECO:0000256" key="3">
    <source>
        <dbReference type="RuleBase" id="RU102079"/>
    </source>
</evidence>
<accession>A0A4X2KR68</accession>
<dbReference type="InterPro" id="IPR013320">
    <property type="entry name" value="ConA-like_dom_sf"/>
</dbReference>
<sequence>MSFGGSQPAYQNPVIPFSGPIHGGLQDGHEVVVNGLVLQTSGTRFSVNFQHGFDGNNIAFHFNPRFESGGVVVCNTKQNGSWGQEERRMKMPFQKGAPFEIRFQVQSTDFKVIVNGNYFIQYQHRIPFHQVDTIAIEGIVQVSYINFQNSRLALIQPPCYVLPHTMTAKPPRRPKGGKPKPPQPVWPTTASPITQMLFPGIHSAPQMHGAPVFPSLPVTNQLYPLPFSTSIFGGLYPSRNIIVSGIILSAADKFTINLRCGNDIAFHLNPRFKENAVVRNTQINYSWGPEERGLPRSMPFTRGQPFLVQIKCEIHCLKVSVNGLHQFDYNHRIKNLCSINQLEVSGDIQLTQVQVF</sequence>
<dbReference type="Proteomes" id="UP000314987">
    <property type="component" value="Unassembled WGS sequence"/>
</dbReference>
<dbReference type="Gene3D" id="2.60.120.200">
    <property type="match status" value="2"/>
</dbReference>
<dbReference type="FunFam" id="2.60.120.200:FF:000023">
    <property type="entry name" value="Galectin"/>
    <property type="match status" value="1"/>
</dbReference>
<dbReference type="SMART" id="SM00908">
    <property type="entry name" value="Gal-bind_lectin"/>
    <property type="match status" value="2"/>
</dbReference>
<protein>
    <recommendedName>
        <fullName evidence="3">Galectin</fullName>
    </recommendedName>
</protein>
<dbReference type="OMA" id="GVHWGGR"/>
<dbReference type="RefSeq" id="XP_027717417.1">
    <property type="nucleotide sequence ID" value="XM_027861616.1"/>
</dbReference>
<reference evidence="5" key="3">
    <citation type="submission" date="2025-09" db="UniProtKB">
        <authorList>
            <consortium name="Ensembl"/>
        </authorList>
    </citation>
    <scope>IDENTIFICATION</scope>
</reference>
<dbReference type="GO" id="GO:0005829">
    <property type="term" value="C:cytosol"/>
    <property type="evidence" value="ECO:0007669"/>
    <property type="project" value="TreeGrafter"/>
</dbReference>